<gene>
    <name evidence="2" type="ORF">S01H1_79927</name>
</gene>
<organism evidence="2">
    <name type="scientific">marine sediment metagenome</name>
    <dbReference type="NCBI Taxonomy" id="412755"/>
    <lineage>
        <taxon>unclassified sequences</taxon>
        <taxon>metagenomes</taxon>
        <taxon>ecological metagenomes</taxon>
    </lineage>
</organism>
<proteinExistence type="predicted"/>
<keyword evidence="1" id="KW-1133">Transmembrane helix</keyword>
<reference evidence="2" key="1">
    <citation type="journal article" date="2014" name="Front. Microbiol.">
        <title>High frequency of phylogenetically diverse reductive dehalogenase-homologous genes in deep subseafloor sedimentary metagenomes.</title>
        <authorList>
            <person name="Kawai M."/>
            <person name="Futagami T."/>
            <person name="Toyoda A."/>
            <person name="Takaki Y."/>
            <person name="Nishi S."/>
            <person name="Hori S."/>
            <person name="Arai W."/>
            <person name="Tsubouchi T."/>
            <person name="Morono Y."/>
            <person name="Uchiyama I."/>
            <person name="Ito T."/>
            <person name="Fujiyama A."/>
            <person name="Inagaki F."/>
            <person name="Takami H."/>
        </authorList>
    </citation>
    <scope>NUCLEOTIDE SEQUENCE</scope>
    <source>
        <strain evidence="2">Expedition CK06-06</strain>
    </source>
</reference>
<dbReference type="AlphaFoldDB" id="X0Z614"/>
<keyword evidence="1" id="KW-0812">Transmembrane</keyword>
<dbReference type="EMBL" id="BARS01053927">
    <property type="protein sequence ID" value="GAG43951.1"/>
    <property type="molecule type" value="Genomic_DNA"/>
</dbReference>
<feature type="non-terminal residue" evidence="2">
    <location>
        <position position="32"/>
    </location>
</feature>
<keyword evidence="1" id="KW-0472">Membrane</keyword>
<sequence>MDGQSSVLLGLFVKALIISIAACTGVLAIMVA</sequence>
<accession>X0Z614</accession>
<feature type="transmembrane region" description="Helical" evidence="1">
    <location>
        <begin position="6"/>
        <end position="31"/>
    </location>
</feature>
<comment type="caution">
    <text evidence="2">The sequence shown here is derived from an EMBL/GenBank/DDBJ whole genome shotgun (WGS) entry which is preliminary data.</text>
</comment>
<name>X0Z614_9ZZZZ</name>
<protein>
    <submittedName>
        <fullName evidence="2">Uncharacterized protein</fullName>
    </submittedName>
</protein>
<evidence type="ECO:0000256" key="1">
    <source>
        <dbReference type="SAM" id="Phobius"/>
    </source>
</evidence>
<evidence type="ECO:0000313" key="2">
    <source>
        <dbReference type="EMBL" id="GAG43951.1"/>
    </source>
</evidence>